<proteinExistence type="predicted"/>
<dbReference type="Pfam" id="PF22766">
    <property type="entry name" value="ZW10_C2"/>
    <property type="match status" value="1"/>
</dbReference>
<evidence type="ECO:0000313" key="5">
    <source>
        <dbReference type="Proteomes" id="UP000013776"/>
    </source>
</evidence>
<sequence>MAETMSGINTTEVQSASLDVLEQLLASSKAQQDQLAQDLDRFVVSHLSELEMLYLAEDDDSKEICVSLEPLTSKYSILNTFSGTAVQLARLRDESKVVHKREKLNKQIAQLQQQLLECCTAQLAGRFVDSLDIVEALTKHVESTEVGSVPPEKLNEIYEEVLNRRSLIVSQVQDIWANGIVITEKRGLKIKSDSELEEAISTLRKADLLREKIKILVQQLHDGLIRPLLLTDLRITQVDDELVVGADGQSGTAAVDLLLRYVVSRLASLTSLFRNYLSPLVVDTLRHDYPREHLPTQLQATARIQTLSNSLSSLGTTMKKLELISRSGLTEIIGNIPSLWFEKRRNIVLDNCRQSVLSWTGETELIEQNENVTHESLMAPLEKPNSQAPEKIQAIYQVEQEGDDWGVDDWDIDETVNESAKPQSNSTDQNEEDVDDAWGLDTDMPETPVQEQRVSTSGSSSNNRTVLLTTRYAISTIPKALLELIDHCKEESDMLKTTLKDSVITSQAENLLKIATEVLDLYRALVPLLVLRTGYPKMTIYNDCIYLASQLHDQGSSKSMQAFGERFYTLEITEKRDQIQNLLIKSDGFISITIPEQAELCRSLIQQVLDLLQRTQERYEPQLGRTTMFTALGTLVECAIQYFVSSCTAMTDISEAESIELASLGDQLSSVEGLFRSDEEGTVLAAMWCPTWFKFRLLLDILEAKLDYILQLWRDGDLVDFEAGEIVELIRALFSDSPKRRRAIDEILESVA</sequence>
<dbReference type="STRING" id="1097556.R4XCC8"/>
<evidence type="ECO:0000259" key="3">
    <source>
        <dbReference type="Pfam" id="PF22766"/>
    </source>
</evidence>
<dbReference type="AlphaFoldDB" id="R4XCC8"/>
<dbReference type="GO" id="GO:1990423">
    <property type="term" value="C:RZZ complex"/>
    <property type="evidence" value="ECO:0007669"/>
    <property type="project" value="TreeGrafter"/>
</dbReference>
<dbReference type="InterPro" id="IPR055148">
    <property type="entry name" value="ZW10_C_2"/>
</dbReference>
<feature type="compositionally biased region" description="Polar residues" evidence="2">
    <location>
        <begin position="417"/>
        <end position="428"/>
    </location>
</feature>
<feature type="coiled-coil region" evidence="1">
    <location>
        <begin position="94"/>
        <end position="121"/>
    </location>
</feature>
<feature type="region of interest" description="Disordered" evidence="2">
    <location>
        <begin position="417"/>
        <end position="462"/>
    </location>
</feature>
<dbReference type="GO" id="GO:0005737">
    <property type="term" value="C:cytoplasm"/>
    <property type="evidence" value="ECO:0007669"/>
    <property type="project" value="GOC"/>
</dbReference>
<dbReference type="GO" id="GO:0006888">
    <property type="term" value="P:endoplasmic reticulum to Golgi vesicle-mediated transport"/>
    <property type="evidence" value="ECO:0007669"/>
    <property type="project" value="TreeGrafter"/>
</dbReference>
<protein>
    <recommendedName>
        <fullName evidence="3">ZW10 C-terminal helical domain-containing protein</fullName>
    </recommendedName>
</protein>
<dbReference type="GO" id="GO:0007094">
    <property type="term" value="P:mitotic spindle assembly checkpoint signaling"/>
    <property type="evidence" value="ECO:0007669"/>
    <property type="project" value="TreeGrafter"/>
</dbReference>
<dbReference type="PANTHER" id="PTHR12205">
    <property type="entry name" value="CENTROMERE/KINETOCHORE PROTEIN ZW10"/>
    <property type="match status" value="1"/>
</dbReference>
<accession>R4XCC8</accession>
<dbReference type="OrthoDB" id="534815at2759"/>
<feature type="compositionally biased region" description="Polar residues" evidence="2">
    <location>
        <begin position="449"/>
        <end position="462"/>
    </location>
</feature>
<dbReference type="PANTHER" id="PTHR12205:SF0">
    <property type="entry name" value="CENTROMERE_KINETOCHORE PROTEIN ZW10 HOMOLOG"/>
    <property type="match status" value="1"/>
</dbReference>
<reference evidence="4 5" key="1">
    <citation type="journal article" date="2013" name="MBio">
        <title>Genome sequencing of the plant pathogen Taphrina deformans, the causal agent of peach leaf curl.</title>
        <authorList>
            <person name="Cisse O.H."/>
            <person name="Almeida J.M.G.C.F."/>
            <person name="Fonseca A."/>
            <person name="Kumar A.A."/>
            <person name="Salojaervi J."/>
            <person name="Overmyer K."/>
            <person name="Hauser P.M."/>
            <person name="Pagni M."/>
        </authorList>
    </citation>
    <scope>NUCLEOTIDE SEQUENCE [LARGE SCALE GENOMIC DNA]</scope>
    <source>
        <strain evidence="5">PYCC 5710 / ATCC 11124 / CBS 356.35 / IMI 108563 / JCM 9778 / NBRC 8474</strain>
    </source>
</reference>
<dbReference type="Gene3D" id="1.10.357.150">
    <property type="match status" value="1"/>
</dbReference>
<dbReference type="EMBL" id="CAHR02000152">
    <property type="protein sequence ID" value="CCG83476.1"/>
    <property type="molecule type" value="Genomic_DNA"/>
</dbReference>
<keyword evidence="5" id="KW-1185">Reference proteome</keyword>
<dbReference type="eggNOG" id="KOG2163">
    <property type="taxonomic scope" value="Eukaryota"/>
</dbReference>
<dbReference type="InterPro" id="IPR046362">
    <property type="entry name" value="Zw10/DSL1_C_sf"/>
</dbReference>
<evidence type="ECO:0000256" key="1">
    <source>
        <dbReference type="SAM" id="Coils"/>
    </source>
</evidence>
<organism evidence="4 5">
    <name type="scientific">Taphrina deformans (strain PYCC 5710 / ATCC 11124 / CBS 356.35 / IMI 108563 / JCM 9778 / NBRC 8474)</name>
    <name type="common">Peach leaf curl fungus</name>
    <name type="synonym">Lalaria deformans</name>
    <dbReference type="NCBI Taxonomy" id="1097556"/>
    <lineage>
        <taxon>Eukaryota</taxon>
        <taxon>Fungi</taxon>
        <taxon>Dikarya</taxon>
        <taxon>Ascomycota</taxon>
        <taxon>Taphrinomycotina</taxon>
        <taxon>Taphrinomycetes</taxon>
        <taxon>Taphrinales</taxon>
        <taxon>Taphrinaceae</taxon>
        <taxon>Taphrina</taxon>
    </lineage>
</organism>
<dbReference type="VEuPathDB" id="FungiDB:TAPDE_003703"/>
<gene>
    <name evidence="4" type="ORF">TAPDE_003703</name>
</gene>
<evidence type="ECO:0000313" key="4">
    <source>
        <dbReference type="EMBL" id="CCG83476.1"/>
    </source>
</evidence>
<name>R4XCC8_TAPDE</name>
<keyword evidence="1" id="KW-0175">Coiled coil</keyword>
<feature type="compositionally biased region" description="Acidic residues" evidence="2">
    <location>
        <begin position="429"/>
        <end position="438"/>
    </location>
</feature>
<evidence type="ECO:0000256" key="2">
    <source>
        <dbReference type="SAM" id="MobiDB-lite"/>
    </source>
</evidence>
<dbReference type="Proteomes" id="UP000013776">
    <property type="component" value="Unassembled WGS sequence"/>
</dbReference>
<comment type="caution">
    <text evidence="4">The sequence shown here is derived from an EMBL/GenBank/DDBJ whole genome shotgun (WGS) entry which is preliminary data.</text>
</comment>
<feature type="domain" description="ZW10 C-terminal helical" evidence="3">
    <location>
        <begin position="604"/>
        <end position="746"/>
    </location>
</feature>